<reference evidence="2" key="1">
    <citation type="submission" date="2018-09" db="EMBL/GenBank/DDBJ databases">
        <authorList>
            <person name="Livingstone P.G."/>
            <person name="Whitworth D.E."/>
        </authorList>
    </citation>
    <scope>NUCLEOTIDE SEQUENCE [LARGE SCALE GENOMIC DNA]</scope>
    <source>
        <strain evidence="2">CA043D</strain>
    </source>
</reference>
<organism evidence="1 2">
    <name type="scientific">Corallococcus carmarthensis</name>
    <dbReference type="NCBI Taxonomy" id="2316728"/>
    <lineage>
        <taxon>Bacteria</taxon>
        <taxon>Pseudomonadati</taxon>
        <taxon>Myxococcota</taxon>
        <taxon>Myxococcia</taxon>
        <taxon>Myxococcales</taxon>
        <taxon>Cystobacterineae</taxon>
        <taxon>Myxococcaceae</taxon>
        <taxon>Corallococcus</taxon>
    </lineage>
</organism>
<evidence type="ECO:0000313" key="2">
    <source>
        <dbReference type="Proteomes" id="UP000268313"/>
    </source>
</evidence>
<comment type="caution">
    <text evidence="1">The sequence shown here is derived from an EMBL/GenBank/DDBJ whole genome shotgun (WGS) entry which is preliminary data.</text>
</comment>
<dbReference type="RefSeq" id="WP_147450507.1">
    <property type="nucleotide sequence ID" value="NZ_RAWE01000382.1"/>
</dbReference>
<keyword evidence="2" id="KW-1185">Reference proteome</keyword>
<evidence type="ECO:0000313" key="1">
    <source>
        <dbReference type="EMBL" id="RKG93937.1"/>
    </source>
</evidence>
<accession>A0A3A8JDL7</accession>
<protein>
    <submittedName>
        <fullName evidence="1">Uncharacterized protein</fullName>
    </submittedName>
</protein>
<dbReference type="OrthoDB" id="9840127at2"/>
<dbReference type="Proteomes" id="UP000268313">
    <property type="component" value="Unassembled WGS sequence"/>
</dbReference>
<name>A0A3A8JDL7_9BACT</name>
<proteinExistence type="predicted"/>
<sequence>MLTPGWVKLLEGKKVHRVLPSTWLVAGRREDSNVLLERVVDALRHGDTLVARHVDRAVWTEAGLWGPEPVATAPLSGAPSTWLLAIDAESSRRVDAIQEGLGPLLQALGLGPCRRHTGTLLGFTLDVEAEALRSFCDNHLRATDRYLLCRQDAPVAG</sequence>
<gene>
    <name evidence="1" type="ORF">D7X32_43380</name>
</gene>
<dbReference type="AlphaFoldDB" id="A0A3A8JDL7"/>
<dbReference type="EMBL" id="RAWE01000382">
    <property type="protein sequence ID" value="RKG93937.1"/>
    <property type="molecule type" value="Genomic_DNA"/>
</dbReference>